<dbReference type="InterPro" id="IPR003124">
    <property type="entry name" value="WH2_dom"/>
</dbReference>
<evidence type="ECO:0000256" key="1">
    <source>
        <dbReference type="SAM" id="MobiDB-lite"/>
    </source>
</evidence>
<dbReference type="GO" id="GO:0003779">
    <property type="term" value="F:actin binding"/>
    <property type="evidence" value="ECO:0007669"/>
    <property type="project" value="InterPro"/>
</dbReference>
<dbReference type="InterPro" id="IPR049415">
    <property type="entry name" value="VopL_VCD_sf"/>
</dbReference>
<feature type="compositionally biased region" description="Polar residues" evidence="1">
    <location>
        <begin position="166"/>
        <end position="177"/>
    </location>
</feature>
<gene>
    <name evidence="3" type="primary">vopF</name>
</gene>
<dbReference type="InterPro" id="IPR049414">
    <property type="entry name" value="VopL_VCD"/>
</dbReference>
<feature type="domain" description="WH2" evidence="2">
    <location>
        <begin position="248"/>
        <end position="267"/>
    </location>
</feature>
<dbReference type="Gene3D" id="1.20.120.1210">
    <property type="match status" value="2"/>
</dbReference>
<evidence type="ECO:0000259" key="2">
    <source>
        <dbReference type="PROSITE" id="PS51082"/>
    </source>
</evidence>
<feature type="domain" description="WH2" evidence="2">
    <location>
        <begin position="178"/>
        <end position="195"/>
    </location>
</feature>
<sequence>MFKISVSQQANVMSTSDTAQRSSLKISIKSICNKSLSKKLHTLAEKCRRFSQELKEHTASKKQIVEQATTTVRESSLTKSDSELGSSRSLLTSDVLSSSSSHEDLTAVNLEDNDSVFVTIESSSELIVKQDGSIPPAPPLPGNIPPAPPLPSAGNIPTAPGLPKQKATTESVAQTSDNRSKLMEEIRQGVKLRATPKSSSTEKSASDPHSKLMKELINHGAQLKKVSTSDIPVPPPLPAAFASKPTDGRSALLSEIAGFSKDRLRKAGSSETVNVSQPVAESSMPEAYDLLLSDEMFNLSPKLSEAELNTLADSLADYLFKAADIDWMQVIAEQTKGSTQATSLKSQLEQAPEYVKAFCDEILKFPDCYKSADVASPESPKAGPSSVIDVALKRLQAGRNRLFSTIDAKGTNELKKGEAILESAINAARSVMTAEQKSALLSSNVKSATFKVFSELPCMEGFAEQNGKAAFNALRLAFYSSIQSGDTAQQDIARYMKENLAMGFSGYSYLGLTSRVAQLEAQLAALTTK</sequence>
<dbReference type="EMBL" id="KJ641468">
    <property type="protein sequence ID" value="AIC83959.1"/>
    <property type="molecule type" value="Genomic_DNA"/>
</dbReference>
<dbReference type="Pfam" id="PF20792">
    <property type="entry name" value="VCD"/>
    <property type="match status" value="1"/>
</dbReference>
<feature type="region of interest" description="Disordered" evidence="1">
    <location>
        <begin position="55"/>
        <end position="84"/>
    </location>
</feature>
<evidence type="ECO:0000313" key="4">
    <source>
        <dbReference type="EMBL" id="AIC83959.1"/>
    </source>
</evidence>
<feature type="region of interest" description="Disordered" evidence="1">
    <location>
        <begin position="130"/>
        <end position="180"/>
    </location>
</feature>
<reference evidence="3" key="1">
    <citation type="submission" date="2014-03" db="EMBL/GenBank/DDBJ databases">
        <title>Type three secretion system in Vibrio cholerae O1, Mexico.</title>
        <authorList>
            <person name="Mahmud S.M.J."/>
            <person name="Rashed S.M."/>
            <person name="Islam M.T."/>
            <person name="Alam M."/>
        </authorList>
    </citation>
    <scope>NUCLEOTIDE SEQUENCE</scope>
    <source>
        <strain evidence="4">VCO111</strain>
        <strain evidence="3">VCO98</strain>
    </source>
</reference>
<dbReference type="Pfam" id="PF02205">
    <property type="entry name" value="WH2"/>
    <property type="match status" value="2"/>
</dbReference>
<dbReference type="CDD" id="cd22062">
    <property type="entry name" value="WH2_DdVASP-like"/>
    <property type="match status" value="1"/>
</dbReference>
<proteinExistence type="predicted"/>
<feature type="compositionally biased region" description="Polar residues" evidence="1">
    <location>
        <begin position="66"/>
        <end position="84"/>
    </location>
</feature>
<organism evidence="3">
    <name type="scientific">Vibrio cholerae</name>
    <dbReference type="NCBI Taxonomy" id="666"/>
    <lineage>
        <taxon>Bacteria</taxon>
        <taxon>Pseudomonadati</taxon>
        <taxon>Pseudomonadota</taxon>
        <taxon>Gammaproteobacteria</taxon>
        <taxon>Vibrionales</taxon>
        <taxon>Vibrionaceae</taxon>
        <taxon>Vibrio</taxon>
    </lineage>
</organism>
<evidence type="ECO:0000313" key="3">
    <source>
        <dbReference type="EMBL" id="AIC83958.1"/>
    </source>
</evidence>
<dbReference type="SMART" id="SM00246">
    <property type="entry name" value="WH2"/>
    <property type="match status" value="3"/>
</dbReference>
<accession>A0A068BCY9</accession>
<feature type="compositionally biased region" description="Pro residues" evidence="1">
    <location>
        <begin position="135"/>
        <end position="151"/>
    </location>
</feature>
<dbReference type="AlphaFoldDB" id="A0A068BCY9"/>
<name>A0A068BCY9_VIBCL</name>
<dbReference type="EMBL" id="KJ641467">
    <property type="protein sequence ID" value="AIC83958.1"/>
    <property type="molecule type" value="Genomic_DNA"/>
</dbReference>
<protein>
    <submittedName>
        <fullName evidence="3">VopF</fullName>
    </submittedName>
</protein>
<dbReference type="PROSITE" id="PS51082">
    <property type="entry name" value="WH2"/>
    <property type="match status" value="2"/>
</dbReference>